<dbReference type="OrthoDB" id="9807213at2"/>
<dbReference type="InterPro" id="IPR036986">
    <property type="entry name" value="S4_RNA-bd_sf"/>
</dbReference>
<protein>
    <recommendedName>
        <fullName evidence="5">Pseudouridine synthase</fullName>
        <ecNumber evidence="5">5.4.99.-</ecNumber>
    </recommendedName>
</protein>
<dbReference type="SUPFAM" id="SSF55120">
    <property type="entry name" value="Pseudouridine synthase"/>
    <property type="match status" value="1"/>
</dbReference>
<dbReference type="CDD" id="cd02553">
    <property type="entry name" value="PseudoU_synth_RsuA"/>
    <property type="match status" value="1"/>
</dbReference>
<dbReference type="InterPro" id="IPR050343">
    <property type="entry name" value="RsuA_PseudoU_synthase"/>
</dbReference>
<dbReference type="STRING" id="1612202.SAMN05421734_10310"/>
<dbReference type="InterPro" id="IPR018496">
    <property type="entry name" value="PsdUridine_synth_RsuA/RluB_CS"/>
</dbReference>
<dbReference type="NCBIfam" id="TIGR00093">
    <property type="entry name" value="pseudouridine synthase"/>
    <property type="match status" value="1"/>
</dbReference>
<dbReference type="InterPro" id="IPR000748">
    <property type="entry name" value="PsdUridine_synth_RsuA/RluB/E/F"/>
</dbReference>
<dbReference type="Pfam" id="PF01479">
    <property type="entry name" value="S4"/>
    <property type="match status" value="1"/>
</dbReference>
<name>A0A1G6HHV8_9BACI</name>
<dbReference type="GO" id="GO:0003723">
    <property type="term" value="F:RNA binding"/>
    <property type="evidence" value="ECO:0007669"/>
    <property type="project" value="UniProtKB-KW"/>
</dbReference>
<dbReference type="GO" id="GO:0005829">
    <property type="term" value="C:cytosol"/>
    <property type="evidence" value="ECO:0007669"/>
    <property type="project" value="UniProtKB-ARBA"/>
</dbReference>
<evidence type="ECO:0000259" key="6">
    <source>
        <dbReference type="SMART" id="SM00363"/>
    </source>
</evidence>
<dbReference type="GO" id="GO:0000455">
    <property type="term" value="P:enzyme-directed rRNA pseudouridine synthesis"/>
    <property type="evidence" value="ECO:0007669"/>
    <property type="project" value="UniProtKB-ARBA"/>
</dbReference>
<organism evidence="7 8">
    <name type="scientific">Pelagirhabdus alkalitolerans</name>
    <dbReference type="NCBI Taxonomy" id="1612202"/>
    <lineage>
        <taxon>Bacteria</taxon>
        <taxon>Bacillati</taxon>
        <taxon>Bacillota</taxon>
        <taxon>Bacilli</taxon>
        <taxon>Bacillales</taxon>
        <taxon>Bacillaceae</taxon>
        <taxon>Pelagirhabdus</taxon>
    </lineage>
</organism>
<dbReference type="AlphaFoldDB" id="A0A1G6HHV8"/>
<dbReference type="FunFam" id="3.30.70.1560:FF:000001">
    <property type="entry name" value="Pseudouridine synthase"/>
    <property type="match status" value="1"/>
</dbReference>
<gene>
    <name evidence="7" type="ORF">SAMN05421734_10310</name>
</gene>
<keyword evidence="3 5" id="KW-0413">Isomerase</keyword>
<dbReference type="InterPro" id="IPR002942">
    <property type="entry name" value="S4_RNA-bd"/>
</dbReference>
<comment type="similarity">
    <text evidence="1 5">Belongs to the pseudouridine synthase RsuA family.</text>
</comment>
<dbReference type="CDD" id="cd00165">
    <property type="entry name" value="S4"/>
    <property type="match status" value="1"/>
</dbReference>
<evidence type="ECO:0000256" key="5">
    <source>
        <dbReference type="RuleBase" id="RU003887"/>
    </source>
</evidence>
<dbReference type="PANTHER" id="PTHR47683">
    <property type="entry name" value="PSEUDOURIDINE SYNTHASE FAMILY PROTEIN-RELATED"/>
    <property type="match status" value="1"/>
</dbReference>
<sequence>MRLDKLLANSGFGSRKEVKDLLKQSHVRVNEKTVKQGKVHIDLERDEVEVKGEKVVYEEFVYFMLNKPSGVVSATEDTRDKTVIDLLDSVDKVKAPFPVGRLDKDTEGLLLLTNDGKLAHQLLSPKKDVGKYYYAEVGGALDTSLVEQFKEGIELDDGYLTKPSELTILSSGTRSEIELMITEGKFHQVKRMFKAIGKNVVYLKRYAMGDWILDPKLEKGSYRRLTQEEIDYLKSLRS</sequence>
<accession>A0A1G6HHV8</accession>
<keyword evidence="8" id="KW-1185">Reference proteome</keyword>
<dbReference type="SMART" id="SM00363">
    <property type="entry name" value="S4"/>
    <property type="match status" value="1"/>
</dbReference>
<evidence type="ECO:0000256" key="1">
    <source>
        <dbReference type="ARBA" id="ARBA00008348"/>
    </source>
</evidence>
<evidence type="ECO:0000256" key="3">
    <source>
        <dbReference type="ARBA" id="ARBA00023235"/>
    </source>
</evidence>
<dbReference type="GO" id="GO:0120159">
    <property type="term" value="F:rRNA pseudouridine synthase activity"/>
    <property type="evidence" value="ECO:0007669"/>
    <property type="project" value="UniProtKB-ARBA"/>
</dbReference>
<dbReference type="PANTHER" id="PTHR47683:SF4">
    <property type="entry name" value="PSEUDOURIDINE SYNTHASE"/>
    <property type="match status" value="1"/>
</dbReference>
<dbReference type="PROSITE" id="PS50889">
    <property type="entry name" value="S4"/>
    <property type="match status" value="1"/>
</dbReference>
<evidence type="ECO:0000256" key="2">
    <source>
        <dbReference type="ARBA" id="ARBA00022884"/>
    </source>
</evidence>
<dbReference type="InterPro" id="IPR006145">
    <property type="entry name" value="PsdUridine_synth_RsuA/RluA"/>
</dbReference>
<dbReference type="InterPro" id="IPR042092">
    <property type="entry name" value="PsdUridine_s_RsuA/RluB/E/F_cat"/>
</dbReference>
<dbReference type="EC" id="5.4.99.-" evidence="5"/>
<evidence type="ECO:0000256" key="4">
    <source>
        <dbReference type="PROSITE-ProRule" id="PRU00182"/>
    </source>
</evidence>
<evidence type="ECO:0000313" key="7">
    <source>
        <dbReference type="EMBL" id="SDB93839.1"/>
    </source>
</evidence>
<feature type="domain" description="RNA-binding S4" evidence="6">
    <location>
        <begin position="1"/>
        <end position="59"/>
    </location>
</feature>
<keyword evidence="2 4" id="KW-0694">RNA-binding</keyword>
<evidence type="ECO:0000313" key="8">
    <source>
        <dbReference type="Proteomes" id="UP000242949"/>
    </source>
</evidence>
<proteinExistence type="inferred from homology"/>
<dbReference type="FunFam" id="3.10.290.10:FF:000003">
    <property type="entry name" value="Pseudouridine synthase"/>
    <property type="match status" value="1"/>
</dbReference>
<dbReference type="PROSITE" id="PS01149">
    <property type="entry name" value="PSI_RSU"/>
    <property type="match status" value="1"/>
</dbReference>
<dbReference type="Pfam" id="PF00849">
    <property type="entry name" value="PseudoU_synth_2"/>
    <property type="match status" value="1"/>
</dbReference>
<dbReference type="Proteomes" id="UP000242949">
    <property type="component" value="Unassembled WGS sequence"/>
</dbReference>
<dbReference type="SUPFAM" id="SSF55174">
    <property type="entry name" value="Alpha-L RNA-binding motif"/>
    <property type="match status" value="1"/>
</dbReference>
<dbReference type="RefSeq" id="WP_090793824.1">
    <property type="nucleotide sequence ID" value="NZ_FMYI01000003.1"/>
</dbReference>
<dbReference type="Gene3D" id="3.10.290.10">
    <property type="entry name" value="RNA-binding S4 domain"/>
    <property type="match status" value="1"/>
</dbReference>
<dbReference type="InterPro" id="IPR020103">
    <property type="entry name" value="PsdUridine_synth_cat_dom_sf"/>
</dbReference>
<dbReference type="EMBL" id="FMYI01000003">
    <property type="protein sequence ID" value="SDB93839.1"/>
    <property type="molecule type" value="Genomic_DNA"/>
</dbReference>
<dbReference type="Gene3D" id="3.30.70.1560">
    <property type="entry name" value="Alpha-L RNA-binding motif"/>
    <property type="match status" value="1"/>
</dbReference>
<dbReference type="InterPro" id="IPR020094">
    <property type="entry name" value="TruA/RsuA/RluB/E/F_N"/>
</dbReference>
<dbReference type="Gene3D" id="3.30.70.580">
    <property type="entry name" value="Pseudouridine synthase I, catalytic domain, N-terminal subdomain"/>
    <property type="match status" value="1"/>
</dbReference>
<reference evidence="8" key="1">
    <citation type="submission" date="2016-09" db="EMBL/GenBank/DDBJ databases">
        <authorList>
            <person name="Varghese N."/>
            <person name="Submissions S."/>
        </authorList>
    </citation>
    <scope>NUCLEOTIDE SEQUENCE [LARGE SCALE GENOMIC DNA]</scope>
    <source>
        <strain evidence="8">S5</strain>
    </source>
</reference>